<reference evidence="3 4" key="1">
    <citation type="journal article" date="2019" name="Commun. Biol.">
        <title>The bagworm genome reveals a unique fibroin gene that provides high tensile strength.</title>
        <authorList>
            <person name="Kono N."/>
            <person name="Nakamura H."/>
            <person name="Ohtoshi R."/>
            <person name="Tomita M."/>
            <person name="Numata K."/>
            <person name="Arakawa K."/>
        </authorList>
    </citation>
    <scope>NUCLEOTIDE SEQUENCE [LARGE SCALE GENOMIC DNA]</scope>
</reference>
<protein>
    <submittedName>
        <fullName evidence="3">Uncharacterized protein</fullName>
    </submittedName>
</protein>
<feature type="domain" description="Mos1 transposase HTH" evidence="1">
    <location>
        <begin position="360"/>
        <end position="404"/>
    </location>
</feature>
<accession>A0A4C1TU57</accession>
<keyword evidence="4" id="KW-1185">Reference proteome</keyword>
<dbReference type="InterPro" id="IPR041426">
    <property type="entry name" value="Mos1_HTH"/>
</dbReference>
<dbReference type="Proteomes" id="UP000299102">
    <property type="component" value="Unassembled WGS sequence"/>
</dbReference>
<dbReference type="InterPro" id="IPR052709">
    <property type="entry name" value="Transposase-MT_Hybrid"/>
</dbReference>
<dbReference type="PANTHER" id="PTHR46060">
    <property type="entry name" value="MARINER MOS1 TRANSPOSASE-LIKE PROTEIN"/>
    <property type="match status" value="1"/>
</dbReference>
<dbReference type="Pfam" id="PF21530">
    <property type="entry name" value="Pif1_2B_dom"/>
    <property type="match status" value="1"/>
</dbReference>
<dbReference type="Pfam" id="PF17906">
    <property type="entry name" value="HTH_48"/>
    <property type="match status" value="1"/>
</dbReference>
<proteinExistence type="predicted"/>
<feature type="domain" description="DNA helicase Pif1-like 2B" evidence="2">
    <location>
        <begin position="251"/>
        <end position="292"/>
    </location>
</feature>
<name>A0A4C1TU57_EUMVA</name>
<dbReference type="InterPro" id="IPR049163">
    <property type="entry name" value="Pif1-like_2B_dom"/>
</dbReference>
<dbReference type="EMBL" id="BGZK01000088">
    <property type="protein sequence ID" value="GBP17530.1"/>
    <property type="molecule type" value="Genomic_DNA"/>
</dbReference>
<dbReference type="PANTHER" id="PTHR46060:SF1">
    <property type="entry name" value="MARINER MOS1 TRANSPOSASE-LIKE PROTEIN"/>
    <property type="match status" value="1"/>
</dbReference>
<evidence type="ECO:0000313" key="3">
    <source>
        <dbReference type="EMBL" id="GBP17530.1"/>
    </source>
</evidence>
<dbReference type="AlphaFoldDB" id="A0A4C1TU57"/>
<dbReference type="Gene3D" id="1.10.10.1450">
    <property type="match status" value="1"/>
</dbReference>
<organism evidence="3 4">
    <name type="scientific">Eumeta variegata</name>
    <name type="common">Bagworm moth</name>
    <name type="synonym">Eumeta japonica</name>
    <dbReference type="NCBI Taxonomy" id="151549"/>
    <lineage>
        <taxon>Eukaryota</taxon>
        <taxon>Metazoa</taxon>
        <taxon>Ecdysozoa</taxon>
        <taxon>Arthropoda</taxon>
        <taxon>Hexapoda</taxon>
        <taxon>Insecta</taxon>
        <taxon>Pterygota</taxon>
        <taxon>Neoptera</taxon>
        <taxon>Endopterygota</taxon>
        <taxon>Lepidoptera</taxon>
        <taxon>Glossata</taxon>
        <taxon>Ditrysia</taxon>
        <taxon>Tineoidea</taxon>
        <taxon>Psychidae</taxon>
        <taxon>Oiketicinae</taxon>
        <taxon>Eumeta</taxon>
    </lineage>
</organism>
<sequence>MSCLSHTKPLVPCFRQHDMSSTHDVIMLSKTAISNLQTVLGQRSGLRAEPKFDIKRWWRSKTQQWECTDTSYQAQLAIWIRSVGKDTVTEELPALTPWETGEGMEEIKEGGMNKIRWWEAKMLFSNSYHFTTLSAYAQYADELKLLSEQFSNRFIDFKKLGDCFNLFATATKKRYPDHRVFVNVHRSLTEGGHVPNLIRAGGRPCSSYEEEVLQEVADDPSISNVIVGTLHSFKSVDCVTNEDEATNYPTDFLNSLDVPDLPPHNLQLKVGSVVIMLRNLNQPKLCNGTQGKFKEPVYRALQYTLEENSLPYSTVTLWCAELKRGRKSTKDDSRSDCLRGAADKSAAQAESSNLSNIEHRAVIKYFVKKGKTPKEIFEDMVSVLQESTPSYTMVKKWARLFQQGRESCEDNPRPGRPVTVVTEENVRKIEKLVLADQRIKLWKIAEELQISKE</sequence>
<evidence type="ECO:0000259" key="2">
    <source>
        <dbReference type="Pfam" id="PF21530"/>
    </source>
</evidence>
<evidence type="ECO:0000313" key="4">
    <source>
        <dbReference type="Proteomes" id="UP000299102"/>
    </source>
</evidence>
<comment type="caution">
    <text evidence="3">The sequence shown here is derived from an EMBL/GenBank/DDBJ whole genome shotgun (WGS) entry which is preliminary data.</text>
</comment>
<gene>
    <name evidence="3" type="ORF">EVAR_12243_1</name>
</gene>
<evidence type="ECO:0000259" key="1">
    <source>
        <dbReference type="Pfam" id="PF17906"/>
    </source>
</evidence>
<dbReference type="OrthoDB" id="6572822at2759"/>